<name>A0A381TQZ4_9ZZZZ</name>
<evidence type="ECO:0000259" key="2">
    <source>
        <dbReference type="Pfam" id="PF02754"/>
    </source>
</evidence>
<sequence>MKDVGCTGAGVLSREISDPINARTFAKAEMSNLPIMTICSTCQGVMTQAQHRLKDEEYRNYINSEFLSDEGLEYKGTVEIRHMLWAVVEDFGLERLRKIVVRSLEGLPVAHFYGCYLKRPPELMVPPEFAKTRKTALEDVIEALGGKVIKSSGRGKCCGFPILTSNEANSLQMCGDHTIDAKEKGAVTLVTPCPLCHLELDGKQADAAAYRGEDINMPVLHLPQLIGLALGFTAKEMAMQRHLVSTGAVEDALGFEVKA</sequence>
<reference evidence="3" key="1">
    <citation type="submission" date="2018-05" db="EMBL/GenBank/DDBJ databases">
        <authorList>
            <person name="Lanie J.A."/>
            <person name="Ng W.-L."/>
            <person name="Kazmierczak K.M."/>
            <person name="Andrzejewski T.M."/>
            <person name="Davidsen T.M."/>
            <person name="Wayne K.J."/>
            <person name="Tettelin H."/>
            <person name="Glass J.I."/>
            <person name="Rusch D."/>
            <person name="Podicherti R."/>
            <person name="Tsui H.-C.T."/>
            <person name="Winkler M.E."/>
        </authorList>
    </citation>
    <scope>NUCLEOTIDE SEQUENCE</scope>
</reference>
<dbReference type="PANTHER" id="PTHR42947">
    <property type="entry name" value="COB--COM HETERODISULFIDE REDUCTASE SUBUNIT B 1"/>
    <property type="match status" value="1"/>
</dbReference>
<dbReference type="Gene3D" id="1.20.1050.140">
    <property type="match status" value="1"/>
</dbReference>
<gene>
    <name evidence="3" type="ORF">METZ01_LOCUS71068</name>
</gene>
<dbReference type="Pfam" id="PF02754">
    <property type="entry name" value="CCG"/>
    <property type="match status" value="1"/>
</dbReference>
<organism evidence="3">
    <name type="scientific">marine metagenome</name>
    <dbReference type="NCBI Taxonomy" id="408172"/>
    <lineage>
        <taxon>unclassified sequences</taxon>
        <taxon>metagenomes</taxon>
        <taxon>ecological metagenomes</taxon>
    </lineage>
</organism>
<dbReference type="Gene3D" id="3.40.50.11810">
    <property type="match status" value="1"/>
</dbReference>
<dbReference type="EMBL" id="UINC01004978">
    <property type="protein sequence ID" value="SVA18214.1"/>
    <property type="molecule type" value="Genomic_DNA"/>
</dbReference>
<dbReference type="AlphaFoldDB" id="A0A381TQZ4"/>
<dbReference type="InterPro" id="IPR051278">
    <property type="entry name" value="HdrB/HdrD_reductase"/>
</dbReference>
<proteinExistence type="predicted"/>
<keyword evidence="1" id="KW-0560">Oxidoreductase</keyword>
<accession>A0A381TQZ4</accession>
<dbReference type="PANTHER" id="PTHR42947:SF1">
    <property type="entry name" value="COB--COM HETERODISULFIDE REDUCTASE SUBUNIT B 1"/>
    <property type="match status" value="1"/>
</dbReference>
<evidence type="ECO:0000313" key="3">
    <source>
        <dbReference type="EMBL" id="SVA18214.1"/>
    </source>
</evidence>
<dbReference type="InterPro" id="IPR004017">
    <property type="entry name" value="Cys_rich_dom"/>
</dbReference>
<protein>
    <recommendedName>
        <fullName evidence="2">Cysteine-rich domain-containing protein</fullName>
    </recommendedName>
</protein>
<evidence type="ECO:0000256" key="1">
    <source>
        <dbReference type="ARBA" id="ARBA00023002"/>
    </source>
</evidence>
<dbReference type="GO" id="GO:0016491">
    <property type="term" value="F:oxidoreductase activity"/>
    <property type="evidence" value="ECO:0007669"/>
    <property type="project" value="UniProtKB-KW"/>
</dbReference>
<feature type="domain" description="Cysteine-rich" evidence="2">
    <location>
        <begin position="109"/>
        <end position="201"/>
    </location>
</feature>